<dbReference type="InterPro" id="IPR009003">
    <property type="entry name" value="Peptidase_S1_PA"/>
</dbReference>
<evidence type="ECO:0008006" key="3">
    <source>
        <dbReference type="Google" id="ProtNLM"/>
    </source>
</evidence>
<comment type="caution">
    <text evidence="1">The sequence shown here is derived from an EMBL/GenBank/DDBJ whole genome shotgun (WGS) entry which is preliminary data.</text>
</comment>
<reference evidence="2" key="1">
    <citation type="journal article" date="2019" name="Int. J. Syst. Evol. Microbiol.">
        <title>The Global Catalogue of Microorganisms (GCM) 10K type strain sequencing project: providing services to taxonomists for standard genome sequencing and annotation.</title>
        <authorList>
            <consortium name="The Broad Institute Genomics Platform"/>
            <consortium name="The Broad Institute Genome Sequencing Center for Infectious Disease"/>
            <person name="Wu L."/>
            <person name="Ma J."/>
        </authorList>
    </citation>
    <scope>NUCLEOTIDE SEQUENCE [LARGE SCALE GENOMIC DNA]</scope>
    <source>
        <strain evidence="2">CCM 8681</strain>
    </source>
</reference>
<evidence type="ECO:0000313" key="2">
    <source>
        <dbReference type="Proteomes" id="UP000624701"/>
    </source>
</evidence>
<protein>
    <recommendedName>
        <fullName evidence="3">Trypsin-like peptidase domain-containing protein</fullName>
    </recommendedName>
</protein>
<dbReference type="EMBL" id="BMDQ01000001">
    <property type="protein sequence ID" value="GGI57006.1"/>
    <property type="molecule type" value="Genomic_DNA"/>
</dbReference>
<proteinExistence type="predicted"/>
<dbReference type="Proteomes" id="UP000624701">
    <property type="component" value="Unassembled WGS sequence"/>
</dbReference>
<name>A0ABQ2BX25_9FLAO</name>
<organism evidence="1 2">
    <name type="scientific">Winogradskyella haliclonae</name>
    <dbReference type="NCBI Taxonomy" id="2048558"/>
    <lineage>
        <taxon>Bacteria</taxon>
        <taxon>Pseudomonadati</taxon>
        <taxon>Bacteroidota</taxon>
        <taxon>Flavobacteriia</taxon>
        <taxon>Flavobacteriales</taxon>
        <taxon>Flavobacteriaceae</taxon>
        <taxon>Winogradskyella</taxon>
    </lineage>
</organism>
<sequence length="284" mass="32020">MEFDEKLGILTQNVANTALQVTPILSIPNPPSAIPLGCGIFLKINEDRYLISAGHLLNLEDWPNLMVPGADKKMVWLNGIVITSYKNSKTDNPIDFGILKFSARQNKNFVGGNLGFCNPSNIIVNHKVQQGGYYVIAGYPVSGVKKTSGKAEFKPIPVKFLTYPVKDNKYEKHGFNPDHFILVKYQRKVAPFGSKKKQITKELRGISGSGLWYVPDWNDRKKGIPKFYLVGIMVENYKDKGFVAALRIDFATEVIKQFFIYSPFEHTKFDFGDNVKNLYGSEIK</sequence>
<dbReference type="SUPFAM" id="SSF50494">
    <property type="entry name" value="Trypsin-like serine proteases"/>
    <property type="match status" value="1"/>
</dbReference>
<evidence type="ECO:0000313" key="1">
    <source>
        <dbReference type="EMBL" id="GGI57006.1"/>
    </source>
</evidence>
<accession>A0ABQ2BX25</accession>
<keyword evidence="2" id="KW-1185">Reference proteome</keyword>
<dbReference type="RefSeq" id="WP_188373890.1">
    <property type="nucleotide sequence ID" value="NZ_BMDQ01000001.1"/>
</dbReference>
<gene>
    <name evidence="1" type="ORF">GCM10011444_13150</name>
</gene>